<dbReference type="Pfam" id="PF01850">
    <property type="entry name" value="PIN"/>
    <property type="match status" value="1"/>
</dbReference>
<dbReference type="AlphaFoldDB" id="A0A6P1XYN3"/>
<dbReference type="GO" id="GO:0000287">
    <property type="term" value="F:magnesium ion binding"/>
    <property type="evidence" value="ECO:0007669"/>
    <property type="project" value="UniProtKB-UniRule"/>
</dbReference>
<gene>
    <name evidence="8" type="primary">vapC</name>
    <name evidence="10" type="ORF">GWP43_02615</name>
</gene>
<proteinExistence type="inferred from homology"/>
<keyword evidence="6 8" id="KW-0460">Magnesium</keyword>
<evidence type="ECO:0000256" key="4">
    <source>
        <dbReference type="ARBA" id="ARBA00022723"/>
    </source>
</evidence>
<keyword evidence="8" id="KW-0800">Toxin</keyword>
<sequence length="133" mass="15231">MYFVDSNTCIYFMNGKYPSVREKFLSVSPKEIKISSVVKGELLLGAFKSKTREKTTEKVEKFLKPFEIVDFTDKMSYDYAEIRKDLEHAGTLIGANDLLIAAAALHEKATLITHNTNEFSRVTDLKIEDWVEE</sequence>
<evidence type="ECO:0000313" key="10">
    <source>
        <dbReference type="EMBL" id="QHX42521.1"/>
    </source>
</evidence>
<dbReference type="CDD" id="cd09881">
    <property type="entry name" value="PIN_VapC4-5_FitB-like"/>
    <property type="match status" value="1"/>
</dbReference>
<dbReference type="InterPro" id="IPR022907">
    <property type="entry name" value="VapC_family"/>
</dbReference>
<dbReference type="InterPro" id="IPR002716">
    <property type="entry name" value="PIN_dom"/>
</dbReference>
<keyword evidence="5 8" id="KW-0378">Hydrolase</keyword>
<dbReference type="GO" id="GO:0004540">
    <property type="term" value="F:RNA nuclease activity"/>
    <property type="evidence" value="ECO:0007669"/>
    <property type="project" value="InterPro"/>
</dbReference>
<accession>A0A6P1XYN3</accession>
<dbReference type="GO" id="GO:0016787">
    <property type="term" value="F:hydrolase activity"/>
    <property type="evidence" value="ECO:0007669"/>
    <property type="project" value="UniProtKB-KW"/>
</dbReference>
<dbReference type="EMBL" id="CP048020">
    <property type="protein sequence ID" value="QHX42521.1"/>
    <property type="molecule type" value="Genomic_DNA"/>
</dbReference>
<evidence type="ECO:0000256" key="1">
    <source>
        <dbReference type="ARBA" id="ARBA00001946"/>
    </source>
</evidence>
<dbReference type="RefSeq" id="WP_162662476.1">
    <property type="nucleotide sequence ID" value="NZ_CP048020.1"/>
</dbReference>
<dbReference type="InterPro" id="IPR050556">
    <property type="entry name" value="Type_II_TA_system_RNase"/>
</dbReference>
<evidence type="ECO:0000256" key="5">
    <source>
        <dbReference type="ARBA" id="ARBA00022801"/>
    </source>
</evidence>
<keyword evidence="2 8" id="KW-1277">Toxin-antitoxin system</keyword>
<feature type="domain" description="PIN" evidence="9">
    <location>
        <begin position="2"/>
        <end position="123"/>
    </location>
</feature>
<evidence type="ECO:0000256" key="8">
    <source>
        <dbReference type="HAMAP-Rule" id="MF_00265"/>
    </source>
</evidence>
<feature type="binding site" evidence="8">
    <location>
        <position position="97"/>
    </location>
    <ligand>
        <name>Mg(2+)</name>
        <dbReference type="ChEBI" id="CHEBI:18420"/>
    </ligand>
</feature>
<evidence type="ECO:0000313" key="11">
    <source>
        <dbReference type="Proteomes" id="UP000464374"/>
    </source>
</evidence>
<evidence type="ECO:0000256" key="2">
    <source>
        <dbReference type="ARBA" id="ARBA00022649"/>
    </source>
</evidence>
<comment type="cofactor">
    <cofactor evidence="1 8">
        <name>Mg(2+)</name>
        <dbReference type="ChEBI" id="CHEBI:18420"/>
    </cofactor>
</comment>
<comment type="similarity">
    <text evidence="7 8">Belongs to the PINc/VapC protein family.</text>
</comment>
<dbReference type="Gene3D" id="3.40.50.1010">
    <property type="entry name" value="5'-nuclease"/>
    <property type="match status" value="1"/>
</dbReference>
<dbReference type="InterPro" id="IPR029060">
    <property type="entry name" value="PIN-like_dom_sf"/>
</dbReference>
<reference evidence="10 11" key="1">
    <citation type="submission" date="2020-01" db="EMBL/GenBank/DDBJ databases">
        <title>Complete genome sequence of a human oral phylogroup 1 Treponema sp. strain ATCC 700766, originally isolated from periodontitis dental plaque.</title>
        <authorList>
            <person name="Chan Y."/>
            <person name="Huo Y.-B."/>
            <person name="Yu X.-L."/>
            <person name="Zeng H."/>
            <person name="Leung W.-K."/>
            <person name="Watt R.M."/>
        </authorList>
    </citation>
    <scope>NUCLEOTIDE SEQUENCE [LARGE SCALE GENOMIC DNA]</scope>
    <source>
        <strain evidence="10 11">OMZ 804</strain>
    </source>
</reference>
<evidence type="ECO:0000256" key="3">
    <source>
        <dbReference type="ARBA" id="ARBA00022722"/>
    </source>
</evidence>
<evidence type="ECO:0000259" key="9">
    <source>
        <dbReference type="Pfam" id="PF01850"/>
    </source>
</evidence>
<dbReference type="PANTHER" id="PTHR33653">
    <property type="entry name" value="RIBONUCLEASE VAPC2"/>
    <property type="match status" value="1"/>
</dbReference>
<dbReference type="KEGG" id="trz:GWP43_02615"/>
<dbReference type="EC" id="3.1.-.-" evidence="8"/>
<dbReference type="SUPFAM" id="SSF88723">
    <property type="entry name" value="PIN domain-like"/>
    <property type="match status" value="1"/>
</dbReference>
<evidence type="ECO:0000256" key="7">
    <source>
        <dbReference type="ARBA" id="ARBA00038093"/>
    </source>
</evidence>
<keyword evidence="3 8" id="KW-0540">Nuclease</keyword>
<dbReference type="HAMAP" id="MF_00265">
    <property type="entry name" value="VapC_Nob1"/>
    <property type="match status" value="1"/>
</dbReference>
<name>A0A6P1XYN3_9SPIR</name>
<organism evidence="10 11">
    <name type="scientific">Treponema vincentii</name>
    <dbReference type="NCBI Taxonomy" id="69710"/>
    <lineage>
        <taxon>Bacteria</taxon>
        <taxon>Pseudomonadati</taxon>
        <taxon>Spirochaetota</taxon>
        <taxon>Spirochaetia</taxon>
        <taxon>Spirochaetales</taxon>
        <taxon>Treponemataceae</taxon>
        <taxon>Treponema</taxon>
    </lineage>
</organism>
<evidence type="ECO:0000256" key="6">
    <source>
        <dbReference type="ARBA" id="ARBA00022842"/>
    </source>
</evidence>
<keyword evidence="4 8" id="KW-0479">Metal-binding</keyword>
<dbReference type="GO" id="GO:0090729">
    <property type="term" value="F:toxin activity"/>
    <property type="evidence" value="ECO:0007669"/>
    <property type="project" value="UniProtKB-KW"/>
</dbReference>
<dbReference type="Proteomes" id="UP000464374">
    <property type="component" value="Chromosome"/>
</dbReference>
<feature type="binding site" evidence="8">
    <location>
        <position position="5"/>
    </location>
    <ligand>
        <name>Mg(2+)</name>
        <dbReference type="ChEBI" id="CHEBI:18420"/>
    </ligand>
</feature>
<protein>
    <recommendedName>
        <fullName evidence="8">Ribonuclease VapC</fullName>
        <shortName evidence="8">RNase VapC</shortName>
        <ecNumber evidence="8">3.1.-.-</ecNumber>
    </recommendedName>
    <alternativeName>
        <fullName evidence="8">Toxin VapC</fullName>
    </alternativeName>
</protein>
<comment type="function">
    <text evidence="8">Toxic component of a toxin-antitoxin (TA) system. An RNase.</text>
</comment>
<dbReference type="PANTHER" id="PTHR33653:SF1">
    <property type="entry name" value="RIBONUCLEASE VAPC2"/>
    <property type="match status" value="1"/>
</dbReference>